<reference evidence="2" key="1">
    <citation type="submission" date="2020-06" db="EMBL/GenBank/DDBJ databases">
        <title>Nostoc edaphicum CCNP1411 genome.</title>
        <authorList>
            <person name="Fidor A."/>
            <person name="Grabski M."/>
            <person name="Gawor J."/>
            <person name="Gromadka R."/>
            <person name="Wegrzyn G."/>
            <person name="Mazur-Marzec H."/>
        </authorList>
    </citation>
    <scope>NUCLEOTIDE SEQUENCE [LARGE SCALE GENOMIC DNA]</scope>
    <source>
        <strain evidence="2">CCNP1411</strain>
    </source>
</reference>
<sequence length="74" mass="8384">MSNIKISELRPADSENYLTDLTYMDSMLVYGGEEDDFTQMLNFGVKSLEFMLLSFAIYNNTLLAKSFNPNGNVT</sequence>
<accession>A0A7D7QEI7</accession>
<dbReference type="Proteomes" id="UP000514713">
    <property type="component" value="Chromosome"/>
</dbReference>
<organism evidence="1 2">
    <name type="scientific">Nostoc edaphicum CCNP1411</name>
    <dbReference type="NCBI Taxonomy" id="1472755"/>
    <lineage>
        <taxon>Bacteria</taxon>
        <taxon>Bacillati</taxon>
        <taxon>Cyanobacteriota</taxon>
        <taxon>Cyanophyceae</taxon>
        <taxon>Nostocales</taxon>
        <taxon>Nostocaceae</taxon>
        <taxon>Nostoc</taxon>
    </lineage>
</organism>
<evidence type="ECO:0000313" key="1">
    <source>
        <dbReference type="EMBL" id="QMS90179.1"/>
    </source>
</evidence>
<dbReference type="AlphaFoldDB" id="A0A7D7QEI7"/>
<dbReference type="EMBL" id="CP054698">
    <property type="protein sequence ID" value="QMS90179.1"/>
    <property type="molecule type" value="Genomic_DNA"/>
</dbReference>
<protein>
    <submittedName>
        <fullName evidence="1">Uncharacterized protein</fullName>
    </submittedName>
</protein>
<proteinExistence type="predicted"/>
<evidence type="ECO:0000313" key="2">
    <source>
        <dbReference type="Proteomes" id="UP000514713"/>
    </source>
</evidence>
<gene>
    <name evidence="1" type="ORF">HUN01_22270</name>
</gene>
<dbReference type="RefSeq" id="WP_181928024.1">
    <property type="nucleotide sequence ID" value="NZ_CP054698.1"/>
</dbReference>
<dbReference type="KEGG" id="ned:HUN01_22270"/>
<name>A0A7D7QEI7_9NOSO</name>
<keyword evidence="2" id="KW-1185">Reference proteome</keyword>